<evidence type="ECO:0000313" key="3">
    <source>
        <dbReference type="EMBL" id="UUF08927.1"/>
    </source>
</evidence>
<organism evidence="3 5">
    <name type="scientific">Turicibacter bilis</name>
    <dbReference type="NCBI Taxonomy" id="2735723"/>
    <lineage>
        <taxon>Bacteria</taxon>
        <taxon>Bacillati</taxon>
        <taxon>Bacillota</taxon>
        <taxon>Erysipelotrichia</taxon>
        <taxon>Erysipelotrichales</taxon>
        <taxon>Turicibacteraceae</taxon>
        <taxon>Turicibacter</taxon>
    </lineage>
</organism>
<evidence type="ECO:0000313" key="5">
    <source>
        <dbReference type="Proteomes" id="UP001058072"/>
    </source>
</evidence>
<reference evidence="3 4" key="1">
    <citation type="submission" date="2021-03" db="EMBL/GenBank/DDBJ databases">
        <title>Comparative Genomics and Metabolomics in the genus Turicibacter.</title>
        <authorList>
            <person name="Maki J."/>
            <person name="Looft T."/>
        </authorList>
    </citation>
    <scope>NUCLEOTIDE SEQUENCE</scope>
    <source>
        <strain evidence="3">ISU324</strain>
        <strain evidence="2 4">MMM721</strain>
    </source>
</reference>
<sequence>MTLIIKCEEKTEFEMIYHFIKEAFETAAVSDGTEQDFVNMLRVSENYIPELALVATDNKQLIGHIMLTKFAFKGMLLLAPLTVKLDYRHQGVGTKLVQKAFELAKEMNYTSVVVLGDPDYYGRFGFKPSVNFGITCTNEIPSEYVQIVELQEGALDSVNGTISF</sequence>
<dbReference type="PROSITE" id="PS51186">
    <property type="entry name" value="GNAT"/>
    <property type="match status" value="1"/>
</dbReference>
<dbReference type="Pfam" id="PF00583">
    <property type="entry name" value="Acetyltransf_1"/>
    <property type="match status" value="1"/>
</dbReference>
<dbReference type="EMBL" id="CP071249">
    <property type="protein sequence ID" value="UUF05616.1"/>
    <property type="molecule type" value="Genomic_DNA"/>
</dbReference>
<dbReference type="InterPro" id="IPR016181">
    <property type="entry name" value="Acyl_CoA_acyltransferase"/>
</dbReference>
<gene>
    <name evidence="2" type="ORF">J0J69_11210</name>
    <name evidence="3" type="ORF">J0J70_02655</name>
</gene>
<dbReference type="AlphaFoldDB" id="A0A9Q9CQN7"/>
<evidence type="ECO:0000313" key="2">
    <source>
        <dbReference type="EMBL" id="UUF05616.1"/>
    </source>
</evidence>
<dbReference type="EMBL" id="CP071250">
    <property type="protein sequence ID" value="UUF08927.1"/>
    <property type="molecule type" value="Genomic_DNA"/>
</dbReference>
<accession>A0A9Q9CQN7</accession>
<name>A0A9Q9CQN7_9FIRM</name>
<dbReference type="SUPFAM" id="SSF55729">
    <property type="entry name" value="Acyl-CoA N-acyltransferases (Nat)"/>
    <property type="match status" value="1"/>
</dbReference>
<protein>
    <submittedName>
        <fullName evidence="3">N-acetyltransferase</fullName>
    </submittedName>
</protein>
<dbReference type="CDD" id="cd04301">
    <property type="entry name" value="NAT_SF"/>
    <property type="match status" value="1"/>
</dbReference>
<proteinExistence type="predicted"/>
<dbReference type="Proteomes" id="UP001058072">
    <property type="component" value="Chromosome"/>
</dbReference>
<dbReference type="GO" id="GO:0016747">
    <property type="term" value="F:acyltransferase activity, transferring groups other than amino-acyl groups"/>
    <property type="evidence" value="ECO:0007669"/>
    <property type="project" value="InterPro"/>
</dbReference>
<dbReference type="RefSeq" id="WP_055305490.1">
    <property type="nucleotide sequence ID" value="NZ_CP071249.1"/>
</dbReference>
<evidence type="ECO:0000313" key="4">
    <source>
        <dbReference type="Proteomes" id="UP001058016"/>
    </source>
</evidence>
<dbReference type="InterPro" id="IPR000182">
    <property type="entry name" value="GNAT_dom"/>
</dbReference>
<feature type="domain" description="N-acetyltransferase" evidence="1">
    <location>
        <begin position="3"/>
        <end position="151"/>
    </location>
</feature>
<evidence type="ECO:0000259" key="1">
    <source>
        <dbReference type="PROSITE" id="PS51186"/>
    </source>
</evidence>
<keyword evidence="4" id="KW-1185">Reference proteome</keyword>
<dbReference type="Proteomes" id="UP001058016">
    <property type="component" value="Chromosome"/>
</dbReference>
<dbReference type="Gene3D" id="3.40.630.30">
    <property type="match status" value="1"/>
</dbReference>